<name>A0ABU2D432_9EURY</name>
<keyword evidence="2" id="KW-1185">Reference proteome</keyword>
<organism evidence="1 2">
    <name type="scientific">Methanosarcina baikalica</name>
    <dbReference type="NCBI Taxonomy" id="3073890"/>
    <lineage>
        <taxon>Archaea</taxon>
        <taxon>Methanobacteriati</taxon>
        <taxon>Methanobacteriota</taxon>
        <taxon>Stenosarchaea group</taxon>
        <taxon>Methanomicrobia</taxon>
        <taxon>Methanosarcinales</taxon>
        <taxon>Methanosarcinaceae</taxon>
        <taxon>Methanosarcina</taxon>
    </lineage>
</organism>
<dbReference type="EMBL" id="JAVKPK010000062">
    <property type="protein sequence ID" value="MDR7666692.1"/>
    <property type="molecule type" value="Genomic_DNA"/>
</dbReference>
<reference evidence="2" key="1">
    <citation type="submission" date="2023-07" db="EMBL/GenBank/DDBJ databases">
        <title>Whole-genome sequencing of a new Methanosarcina sp. Z-7115.</title>
        <authorList>
            <person name="Zhilina T.N."/>
            <person name="Merkel A.Y."/>
        </authorList>
    </citation>
    <scope>NUCLEOTIDE SEQUENCE [LARGE SCALE GENOMIC DNA]</scope>
    <source>
        <strain evidence="2">Z-7115</strain>
    </source>
</reference>
<protein>
    <submittedName>
        <fullName evidence="1">Uncharacterized protein</fullName>
    </submittedName>
</protein>
<accession>A0ABU2D432</accession>
<dbReference type="RefSeq" id="WP_310576722.1">
    <property type="nucleotide sequence ID" value="NZ_JAVKPK010000062.1"/>
</dbReference>
<proteinExistence type="predicted"/>
<comment type="caution">
    <text evidence="1">The sequence shown here is derived from an EMBL/GenBank/DDBJ whole genome shotgun (WGS) entry which is preliminary data.</text>
</comment>
<evidence type="ECO:0000313" key="2">
    <source>
        <dbReference type="Proteomes" id="UP001246244"/>
    </source>
</evidence>
<dbReference type="Proteomes" id="UP001246244">
    <property type="component" value="Unassembled WGS sequence"/>
</dbReference>
<evidence type="ECO:0000313" key="1">
    <source>
        <dbReference type="EMBL" id="MDR7666692.1"/>
    </source>
</evidence>
<sequence length="44" mass="5162">MGKVKYKALNCKKAIETYQNALEILTEELYPMYKEITADNLESY</sequence>
<gene>
    <name evidence="1" type="ORF">RG963_13070</name>
</gene>